<evidence type="ECO:0000256" key="1">
    <source>
        <dbReference type="SAM" id="MobiDB-lite"/>
    </source>
</evidence>
<proteinExistence type="predicted"/>
<name>A0A316A1D7_9FIRM</name>
<protein>
    <submittedName>
        <fullName evidence="2">Uncharacterized protein</fullName>
    </submittedName>
</protein>
<gene>
    <name evidence="2" type="ORF">SAMN05216529_103338</name>
</gene>
<keyword evidence="3" id="KW-1185">Reference proteome</keyword>
<organism evidence="2 3">
    <name type="scientific">Faecalicatena contorta</name>
    <dbReference type="NCBI Taxonomy" id="39482"/>
    <lineage>
        <taxon>Bacteria</taxon>
        <taxon>Bacillati</taxon>
        <taxon>Bacillota</taxon>
        <taxon>Clostridia</taxon>
        <taxon>Lachnospirales</taxon>
        <taxon>Lachnospiraceae</taxon>
        <taxon>Faecalicatena</taxon>
    </lineage>
</organism>
<reference evidence="3" key="1">
    <citation type="submission" date="2017-07" db="EMBL/GenBank/DDBJ databases">
        <authorList>
            <person name="Varghese N."/>
            <person name="Submissions S."/>
        </authorList>
    </citation>
    <scope>NUCLEOTIDE SEQUENCE [LARGE SCALE GENOMIC DNA]</scope>
    <source>
        <strain evidence="3">NLAE-zl-C134</strain>
    </source>
</reference>
<sequence length="232" mass="26419">MEQKPQRPMIPFDELVTPPMLQMLKLFLPYTPASNQRFLGVFVKFLELKETISFFQRPSYNSYTRAFSSSQASSPMEMLMEMRPYLPPQQAGMMESFLNMMNIMEMVQMFQDSAPSGGNAFGDMGGSGNADNSGDMFSGGFNPMDMVMGMLTPDQQNMFQMYNNMFSDETFSGSENPTEENSNIKNSNEPVVKQESAKEDSSDKEEENKEKFHMEGDDRNERMDEQSGNEEP</sequence>
<evidence type="ECO:0000313" key="2">
    <source>
        <dbReference type="EMBL" id="SUQ13606.1"/>
    </source>
</evidence>
<evidence type="ECO:0000313" key="3">
    <source>
        <dbReference type="Proteomes" id="UP000254051"/>
    </source>
</evidence>
<dbReference type="Proteomes" id="UP000254051">
    <property type="component" value="Unassembled WGS sequence"/>
</dbReference>
<feature type="compositionally biased region" description="Polar residues" evidence="1">
    <location>
        <begin position="168"/>
        <end position="189"/>
    </location>
</feature>
<dbReference type="RefSeq" id="WP_109709583.1">
    <property type="nucleotide sequence ID" value="NZ_QGDS01000003.1"/>
</dbReference>
<accession>A0A316A1D7</accession>
<dbReference type="AlphaFoldDB" id="A0A316A1D7"/>
<dbReference type="EMBL" id="UHJJ01000003">
    <property type="protein sequence ID" value="SUQ13606.1"/>
    <property type="molecule type" value="Genomic_DNA"/>
</dbReference>
<feature type="region of interest" description="Disordered" evidence="1">
    <location>
        <begin position="168"/>
        <end position="232"/>
    </location>
</feature>
<feature type="compositionally biased region" description="Basic and acidic residues" evidence="1">
    <location>
        <begin position="195"/>
        <end position="225"/>
    </location>
</feature>
<dbReference type="OrthoDB" id="2063172at2"/>